<sequence>MHVAPAPIDLAQRAAVRSAASLDLAAVRKRVEEIAPGARTTDRLDRLGLYVAMLEYDPKIAQARAAVAVAAREAAAARKAASPSLTLTSEYANDPSADSPWALGGALNLPLDFGDRRSARIDRANLAVVAARYDLAETIWAERTALQRGLVDYFAGSAQVERQGRILALRDAQLAVLEARARSGEIAGLDLYPYRQQRAAAARARDDAQARSIGGLAAAAGVLGVPAAALAGEAAPQWSDFDRPTAPPRLTAEARRAAMAGRADVLRALVTYDQAEADLRGELAKQAPAISLGPGYTWERGLVKLPFALSLSLPSFDLNRSAIRGAEARRAAAGATIETAVATVQTAIESAEAEQRGAAAALERLRMAELPQTELAARRADDRLQLGAIGRAEWQAAQIAALEAGLAEIDAVARARLAEIALEDALRRPIGGPETQIVNAARGDRQ</sequence>
<dbReference type="EMBL" id="JACLAW010000005">
    <property type="protein sequence ID" value="MBC2665335.1"/>
    <property type="molecule type" value="Genomic_DNA"/>
</dbReference>
<gene>
    <name evidence="1" type="ORF">H7F51_07370</name>
</gene>
<proteinExistence type="predicted"/>
<dbReference type="PANTHER" id="PTHR30203:SF24">
    <property type="entry name" value="BLR4935 PROTEIN"/>
    <property type="match status" value="1"/>
</dbReference>
<dbReference type="AlphaFoldDB" id="A0A7X1FQX5"/>
<dbReference type="SUPFAM" id="SSF56954">
    <property type="entry name" value="Outer membrane efflux proteins (OEP)"/>
    <property type="match status" value="1"/>
</dbReference>
<dbReference type="Proteomes" id="UP000566813">
    <property type="component" value="Unassembled WGS sequence"/>
</dbReference>
<dbReference type="GO" id="GO:0015562">
    <property type="term" value="F:efflux transmembrane transporter activity"/>
    <property type="evidence" value="ECO:0007669"/>
    <property type="project" value="InterPro"/>
</dbReference>
<accession>A0A7X1FQX5</accession>
<protein>
    <submittedName>
        <fullName evidence="1">TolC family protein</fullName>
    </submittedName>
</protein>
<organism evidence="1 2">
    <name type="scientific">Novosphingobium flavum</name>
    <dbReference type="NCBI Taxonomy" id="1778672"/>
    <lineage>
        <taxon>Bacteria</taxon>
        <taxon>Pseudomonadati</taxon>
        <taxon>Pseudomonadota</taxon>
        <taxon>Alphaproteobacteria</taxon>
        <taxon>Sphingomonadales</taxon>
        <taxon>Sphingomonadaceae</taxon>
        <taxon>Novosphingobium</taxon>
    </lineage>
</organism>
<name>A0A7X1FQX5_9SPHN</name>
<keyword evidence="2" id="KW-1185">Reference proteome</keyword>
<dbReference type="InterPro" id="IPR010131">
    <property type="entry name" value="MdtP/NodT-like"/>
</dbReference>
<evidence type="ECO:0000313" key="1">
    <source>
        <dbReference type="EMBL" id="MBC2665335.1"/>
    </source>
</evidence>
<comment type="caution">
    <text evidence="1">The sequence shown here is derived from an EMBL/GenBank/DDBJ whole genome shotgun (WGS) entry which is preliminary data.</text>
</comment>
<dbReference type="Gene3D" id="1.20.1600.10">
    <property type="entry name" value="Outer membrane efflux proteins (OEP)"/>
    <property type="match status" value="1"/>
</dbReference>
<dbReference type="PANTHER" id="PTHR30203">
    <property type="entry name" value="OUTER MEMBRANE CATION EFFLUX PROTEIN"/>
    <property type="match status" value="1"/>
</dbReference>
<reference evidence="1 2" key="1">
    <citation type="submission" date="2020-08" db="EMBL/GenBank/DDBJ databases">
        <title>The genome sequence of type strain Novosphingobium flavum NBRC 111647.</title>
        <authorList>
            <person name="Liu Y."/>
        </authorList>
    </citation>
    <scope>NUCLEOTIDE SEQUENCE [LARGE SCALE GENOMIC DNA]</scope>
    <source>
        <strain evidence="1 2">NBRC 111647</strain>
    </source>
</reference>
<evidence type="ECO:0000313" key="2">
    <source>
        <dbReference type="Proteomes" id="UP000566813"/>
    </source>
</evidence>